<organism evidence="2 3">
    <name type="scientific">Marasmius crinis-equi</name>
    <dbReference type="NCBI Taxonomy" id="585013"/>
    <lineage>
        <taxon>Eukaryota</taxon>
        <taxon>Fungi</taxon>
        <taxon>Dikarya</taxon>
        <taxon>Basidiomycota</taxon>
        <taxon>Agaricomycotina</taxon>
        <taxon>Agaricomycetes</taxon>
        <taxon>Agaricomycetidae</taxon>
        <taxon>Agaricales</taxon>
        <taxon>Marasmiineae</taxon>
        <taxon>Marasmiaceae</taxon>
        <taxon>Marasmius</taxon>
    </lineage>
</organism>
<evidence type="ECO:0000313" key="3">
    <source>
        <dbReference type="Proteomes" id="UP001465976"/>
    </source>
</evidence>
<evidence type="ECO:0000256" key="1">
    <source>
        <dbReference type="SAM" id="MobiDB-lite"/>
    </source>
</evidence>
<reference evidence="2 3" key="1">
    <citation type="submission" date="2024-02" db="EMBL/GenBank/DDBJ databases">
        <title>A draft genome for the cacao thread blight pathogen Marasmius crinis-equi.</title>
        <authorList>
            <person name="Cohen S.P."/>
            <person name="Baruah I.K."/>
            <person name="Amoako-Attah I."/>
            <person name="Bukari Y."/>
            <person name="Meinhardt L.W."/>
            <person name="Bailey B.A."/>
        </authorList>
    </citation>
    <scope>NUCLEOTIDE SEQUENCE [LARGE SCALE GENOMIC DNA]</scope>
    <source>
        <strain evidence="2 3">GH-76</strain>
    </source>
</reference>
<sequence>MPSSDFTIFTAIEKKRHLCGHDRVLLPGNCRDPNVDSDAFIPPIHIATCMNHPSDHHLLLGVLRHVFGGRQTRSGNFFSPFVVDTTVEFDSLLRSAAERHEDALDSPLSTPPTSRAASPAPTSRTTTPETTQLEELLEDHTQSLVDGGVEETEEDPDAAHGRCTQGQRRRRRQKRKLDELQEVPPALSREEVEQRAKAKKCKLDEALAESKARSHRNRAKKRKGRLAALLLCPDEATLKSIARAHGKRHYPHSEKAETKVAAEKLRKGAASTGYIGNPKAELPDCREYSLEELVGENGLGMKLVKAKHTTQYVPCPKTGRIHAVIDPGPRNNPTWESDCTEGAKYLKTI</sequence>
<evidence type="ECO:0000313" key="2">
    <source>
        <dbReference type="EMBL" id="KAL0567205.1"/>
    </source>
</evidence>
<keyword evidence="3" id="KW-1185">Reference proteome</keyword>
<protein>
    <submittedName>
        <fullName evidence="2">Uncharacterized protein</fullName>
    </submittedName>
</protein>
<name>A0ABR3EWB0_9AGAR</name>
<comment type="caution">
    <text evidence="2">The sequence shown here is derived from an EMBL/GenBank/DDBJ whole genome shotgun (WGS) entry which is preliminary data.</text>
</comment>
<dbReference type="Proteomes" id="UP001465976">
    <property type="component" value="Unassembled WGS sequence"/>
</dbReference>
<feature type="region of interest" description="Disordered" evidence="1">
    <location>
        <begin position="100"/>
        <end position="129"/>
    </location>
</feature>
<feature type="region of interest" description="Disordered" evidence="1">
    <location>
        <begin position="147"/>
        <end position="193"/>
    </location>
</feature>
<gene>
    <name evidence="2" type="ORF">V5O48_014793</name>
</gene>
<dbReference type="EMBL" id="JBAHYK010001648">
    <property type="protein sequence ID" value="KAL0567205.1"/>
    <property type="molecule type" value="Genomic_DNA"/>
</dbReference>
<accession>A0ABR3EWB0</accession>
<proteinExistence type="predicted"/>
<feature type="compositionally biased region" description="Low complexity" evidence="1">
    <location>
        <begin position="106"/>
        <end position="129"/>
    </location>
</feature>